<organism evidence="1 2">
    <name type="scientific">Andreprevotia lacus DSM 23236</name>
    <dbReference type="NCBI Taxonomy" id="1121001"/>
    <lineage>
        <taxon>Bacteria</taxon>
        <taxon>Pseudomonadati</taxon>
        <taxon>Pseudomonadota</taxon>
        <taxon>Betaproteobacteria</taxon>
        <taxon>Neisseriales</taxon>
        <taxon>Chitinibacteraceae</taxon>
        <taxon>Andreprevotia</taxon>
    </lineage>
</organism>
<dbReference type="AlphaFoldDB" id="A0A1W1XJT9"/>
<reference evidence="1 2" key="1">
    <citation type="submission" date="2017-04" db="EMBL/GenBank/DDBJ databases">
        <authorList>
            <person name="Afonso C.L."/>
            <person name="Miller P.J."/>
            <person name="Scott M.A."/>
            <person name="Spackman E."/>
            <person name="Goraichik I."/>
            <person name="Dimitrov K.M."/>
            <person name="Suarez D.L."/>
            <person name="Swayne D.E."/>
        </authorList>
    </citation>
    <scope>NUCLEOTIDE SEQUENCE [LARGE SCALE GENOMIC DNA]</scope>
    <source>
        <strain evidence="1 2">DSM 23236</strain>
    </source>
</reference>
<evidence type="ECO:0000313" key="2">
    <source>
        <dbReference type="Proteomes" id="UP000192761"/>
    </source>
</evidence>
<dbReference type="EMBL" id="FWXD01000009">
    <property type="protein sequence ID" value="SMC24239.1"/>
    <property type="molecule type" value="Genomic_DNA"/>
</dbReference>
<name>A0A1W1XJT9_9NEIS</name>
<proteinExistence type="predicted"/>
<protein>
    <submittedName>
        <fullName evidence="1">Uncharacterized protein</fullName>
    </submittedName>
</protein>
<accession>A0A1W1XJT9</accession>
<sequence length="110" mass="11391">MANGLLGRARLAAATITQLGQPVDAGKVKVVNINMVNCGATDALVRIAVSTSAILQDADWLEYDAKLAPAGTNANVIERTAVILSGGERVFVYASTANVSAVAYAMERLA</sequence>
<gene>
    <name evidence="1" type="ORF">SAMN02745857_01782</name>
</gene>
<dbReference type="Proteomes" id="UP000192761">
    <property type="component" value="Unassembled WGS sequence"/>
</dbReference>
<dbReference type="STRING" id="1121001.SAMN02745857_01782"/>
<dbReference type="RefSeq" id="WP_139798750.1">
    <property type="nucleotide sequence ID" value="NZ_FWXD01000009.1"/>
</dbReference>
<keyword evidence="2" id="KW-1185">Reference proteome</keyword>
<evidence type="ECO:0000313" key="1">
    <source>
        <dbReference type="EMBL" id="SMC24239.1"/>
    </source>
</evidence>